<reference evidence="9 10" key="1">
    <citation type="submission" date="2016-04" db="EMBL/GenBank/DDBJ databases">
        <title>The genome of Intoshia linei affirms orthonectids as highly simplified spiralians.</title>
        <authorList>
            <person name="Mikhailov K.V."/>
            <person name="Slusarev G.S."/>
            <person name="Nikitin M.A."/>
            <person name="Logacheva M.D."/>
            <person name="Penin A."/>
            <person name="Aleoshin V."/>
            <person name="Panchin Y.V."/>
        </authorList>
    </citation>
    <scope>NUCLEOTIDE SEQUENCE [LARGE SCALE GENOMIC DNA]</scope>
    <source>
        <strain evidence="9">Intl2013</strain>
        <tissue evidence="9">Whole animal</tissue>
    </source>
</reference>
<dbReference type="PRINTS" id="PR00799">
    <property type="entry name" value="TRANSAMINASE"/>
</dbReference>
<dbReference type="OrthoDB" id="6752799at2759"/>
<keyword evidence="10" id="KW-1185">Reference proteome</keyword>
<feature type="domain" description="Aminotransferase class I/classII large" evidence="8">
    <location>
        <begin position="293"/>
        <end position="431"/>
    </location>
</feature>
<keyword evidence="7" id="KW-0663">Pyridoxal phosphate</keyword>
<dbReference type="Gene3D" id="3.90.1150.10">
    <property type="entry name" value="Aspartate Aminotransferase, domain 1"/>
    <property type="match status" value="2"/>
</dbReference>
<dbReference type="InterPro" id="IPR004839">
    <property type="entry name" value="Aminotransferase_I/II_large"/>
</dbReference>
<dbReference type="GO" id="GO:0030170">
    <property type="term" value="F:pyridoxal phosphate binding"/>
    <property type="evidence" value="ECO:0007669"/>
    <property type="project" value="InterPro"/>
</dbReference>
<evidence type="ECO:0000256" key="2">
    <source>
        <dbReference type="ARBA" id="ARBA00007441"/>
    </source>
</evidence>
<dbReference type="GO" id="GO:0006532">
    <property type="term" value="P:aspartate biosynthetic process"/>
    <property type="evidence" value="ECO:0007669"/>
    <property type="project" value="TreeGrafter"/>
</dbReference>
<protein>
    <recommendedName>
        <fullName evidence="4">aspartate transaminase</fullName>
        <ecNumber evidence="4">2.6.1.1</ecNumber>
    </recommendedName>
</protein>
<evidence type="ECO:0000259" key="8">
    <source>
        <dbReference type="Pfam" id="PF00155"/>
    </source>
</evidence>
<organism evidence="9 10">
    <name type="scientific">Intoshia linei</name>
    <dbReference type="NCBI Taxonomy" id="1819745"/>
    <lineage>
        <taxon>Eukaryota</taxon>
        <taxon>Metazoa</taxon>
        <taxon>Spiralia</taxon>
        <taxon>Lophotrochozoa</taxon>
        <taxon>Mesozoa</taxon>
        <taxon>Orthonectida</taxon>
        <taxon>Rhopaluridae</taxon>
        <taxon>Intoshia</taxon>
    </lineage>
</organism>
<evidence type="ECO:0000256" key="1">
    <source>
        <dbReference type="ARBA" id="ARBA00001933"/>
    </source>
</evidence>
<evidence type="ECO:0000256" key="5">
    <source>
        <dbReference type="ARBA" id="ARBA00022576"/>
    </source>
</evidence>
<dbReference type="Proteomes" id="UP000078046">
    <property type="component" value="Unassembled WGS sequence"/>
</dbReference>
<keyword evidence="5" id="KW-0032">Aminotransferase</keyword>
<dbReference type="SUPFAM" id="SSF53383">
    <property type="entry name" value="PLP-dependent transferases"/>
    <property type="match status" value="2"/>
</dbReference>
<dbReference type="PANTHER" id="PTHR11879:SF55">
    <property type="entry name" value="GLUTAMATE OXALOACETATE TRANSAMINASE 1, ISOFORM B"/>
    <property type="match status" value="1"/>
</dbReference>
<dbReference type="InterPro" id="IPR015422">
    <property type="entry name" value="PyrdxlP-dep_Trfase_small"/>
</dbReference>
<feature type="domain" description="Aminotransferase class I/classII large" evidence="8">
    <location>
        <begin position="30"/>
        <end position="256"/>
    </location>
</feature>
<evidence type="ECO:0000256" key="3">
    <source>
        <dbReference type="ARBA" id="ARBA00011738"/>
    </source>
</evidence>
<evidence type="ECO:0000256" key="6">
    <source>
        <dbReference type="ARBA" id="ARBA00022679"/>
    </source>
</evidence>
<dbReference type="EMBL" id="LWCA01000196">
    <property type="protein sequence ID" value="OAF70028.1"/>
    <property type="molecule type" value="Genomic_DNA"/>
</dbReference>
<dbReference type="Gene3D" id="3.40.640.10">
    <property type="entry name" value="Type I PLP-dependent aspartate aminotransferase-like (Major domain)"/>
    <property type="match status" value="2"/>
</dbReference>
<dbReference type="GO" id="GO:0005829">
    <property type="term" value="C:cytosol"/>
    <property type="evidence" value="ECO:0007669"/>
    <property type="project" value="TreeGrafter"/>
</dbReference>
<dbReference type="InterPro" id="IPR015421">
    <property type="entry name" value="PyrdxlP-dep_Trfase_major"/>
</dbReference>
<name>A0A177B6W4_9BILA</name>
<gene>
    <name evidence="9" type="ORF">A3Q56_02204</name>
</gene>
<evidence type="ECO:0000256" key="7">
    <source>
        <dbReference type="ARBA" id="ARBA00022898"/>
    </source>
</evidence>
<dbReference type="AlphaFoldDB" id="A0A177B6W4"/>
<dbReference type="EC" id="2.6.1.1" evidence="4"/>
<evidence type="ECO:0000256" key="4">
    <source>
        <dbReference type="ARBA" id="ARBA00012753"/>
    </source>
</evidence>
<evidence type="ECO:0000313" key="9">
    <source>
        <dbReference type="EMBL" id="OAF70028.1"/>
    </source>
</evidence>
<keyword evidence="6" id="KW-0808">Transferase</keyword>
<dbReference type="PANTHER" id="PTHR11879">
    <property type="entry name" value="ASPARTATE AMINOTRANSFERASE"/>
    <property type="match status" value="1"/>
</dbReference>
<dbReference type="InterPro" id="IPR015424">
    <property type="entry name" value="PyrdxlP-dep_Trfase"/>
</dbReference>
<sequence>MSNWFEDITPADAIEVFHLNHLYNIDNDEKKVNLTIGAYRTQKNEPFVFPVVKKAEKIIMNNKVLNYEYLPLSGMVEYNKRCVELLLGCNHPDVVNGCVDGVQSLGGTGALRIGMGLLAKLLPNKIIYVPNPTWGNHILIAKDLNYEVRKYNYYDPDKKSFDYKSMYETLSNAEEGSVVILHLCAHNPTGFDPSNDRWMELATIFEKRKIFPLFDAAYPGFASDNYDDDTWAVRYFVQRKIELFCAQSFSKIFGLYILLYLKHGFKRCKRKYMYLDEHELQCLHTDYIYIDQRVGNLTYYCLNFAKCEAIKSMLEYQVRVTVSNCPAFGAQIVSTILSNPSLQEEWRLTLSQLSANMIELRILFVNRLRLFIPEMDWDHIAKQKGMFCYSGLPKDVVAHLREKYHIYMLSSGRISICGLNHDNMRYVIEAIKDTYEYLEHNKTMSIPI</sequence>
<proteinExistence type="inferred from homology"/>
<comment type="cofactor">
    <cofactor evidence="1">
        <name>pyridoxal 5'-phosphate</name>
        <dbReference type="ChEBI" id="CHEBI:597326"/>
    </cofactor>
</comment>
<accession>A0A177B6W4</accession>
<comment type="caution">
    <text evidence="9">The sequence shown here is derived from an EMBL/GenBank/DDBJ whole genome shotgun (WGS) entry which is preliminary data.</text>
</comment>
<dbReference type="InterPro" id="IPR000796">
    <property type="entry name" value="Asp_trans"/>
</dbReference>
<dbReference type="Pfam" id="PF00155">
    <property type="entry name" value="Aminotran_1_2"/>
    <property type="match status" value="2"/>
</dbReference>
<comment type="subunit">
    <text evidence="3">Homodimer.</text>
</comment>
<dbReference type="CDD" id="cd00609">
    <property type="entry name" value="AAT_like"/>
    <property type="match status" value="1"/>
</dbReference>
<evidence type="ECO:0000313" key="10">
    <source>
        <dbReference type="Proteomes" id="UP000078046"/>
    </source>
</evidence>
<comment type="similarity">
    <text evidence="2">Belongs to the class-I pyridoxal-phosphate-dependent aminotransferase family.</text>
</comment>
<dbReference type="GO" id="GO:0004069">
    <property type="term" value="F:L-aspartate:2-oxoglutarate aminotransferase activity"/>
    <property type="evidence" value="ECO:0007669"/>
    <property type="project" value="UniProtKB-EC"/>
</dbReference>